<dbReference type="Gene3D" id="1.10.10.60">
    <property type="entry name" value="Homeodomain-like"/>
    <property type="match status" value="1"/>
</dbReference>
<dbReference type="GO" id="GO:0003691">
    <property type="term" value="F:double-stranded telomeric DNA binding"/>
    <property type="evidence" value="ECO:0007669"/>
    <property type="project" value="InterPro"/>
</dbReference>
<dbReference type="CDD" id="cd11660">
    <property type="entry name" value="SANT_TRF"/>
    <property type="match status" value="1"/>
</dbReference>
<evidence type="ECO:0000256" key="2">
    <source>
        <dbReference type="ARBA" id="ARBA00023125"/>
    </source>
</evidence>
<comment type="subcellular location">
    <subcellularLocation>
        <location evidence="1">Nucleus</location>
    </subcellularLocation>
</comment>
<dbReference type="EMBL" id="HBIC01050609">
    <property type="protein sequence ID" value="CAE0297019.1"/>
    <property type="molecule type" value="Transcribed_RNA"/>
</dbReference>
<organism evidence="6">
    <name type="scientific">Spumella elongata</name>
    <dbReference type="NCBI Taxonomy" id="89044"/>
    <lineage>
        <taxon>Eukaryota</taxon>
        <taxon>Sar</taxon>
        <taxon>Stramenopiles</taxon>
        <taxon>Ochrophyta</taxon>
        <taxon>Chrysophyceae</taxon>
        <taxon>Chromulinales</taxon>
        <taxon>Chromulinaceae</taxon>
        <taxon>Spumella</taxon>
    </lineage>
</organism>
<dbReference type="PANTHER" id="PTHR46267:SF15">
    <property type="entry name" value="WINGED HELIX-TURN-HELIX TRANSCRIPTION REPRESSOR DNA-BINDING PROTEIN-RELATED"/>
    <property type="match status" value="1"/>
</dbReference>
<feature type="compositionally biased region" description="Acidic residues" evidence="4">
    <location>
        <begin position="347"/>
        <end position="358"/>
    </location>
</feature>
<feature type="region of interest" description="Disordered" evidence="4">
    <location>
        <begin position="266"/>
        <end position="358"/>
    </location>
</feature>
<dbReference type="InterPro" id="IPR001005">
    <property type="entry name" value="SANT/Myb"/>
</dbReference>
<evidence type="ECO:0000256" key="3">
    <source>
        <dbReference type="ARBA" id="ARBA00023242"/>
    </source>
</evidence>
<feature type="compositionally biased region" description="Basic residues" evidence="4">
    <location>
        <begin position="429"/>
        <end position="442"/>
    </location>
</feature>
<dbReference type="InterPro" id="IPR044597">
    <property type="entry name" value="SMH1-6"/>
</dbReference>
<keyword evidence="2" id="KW-0238">DNA-binding</keyword>
<dbReference type="SUPFAM" id="SSF46689">
    <property type="entry name" value="Homeodomain-like"/>
    <property type="match status" value="1"/>
</dbReference>
<proteinExistence type="predicted"/>
<gene>
    <name evidence="6" type="ORF">SELO1098_LOCUS25873</name>
</gene>
<sequence>MTARSTPQSSINSILDFLMFFNSGKTCPATHEFIANKIGGSSEQVTRRYNEFYLVSAFITSEADWDQSSLGDLLSAIDDLEKNNTHAGLKHKFFITKLDIIFQIGLSVLREIINLEHDALPEDPAEFVIPNQISVAAYRNKIEALLEKHRSYYIEEETGDLHAKFPHHLEDLVTNVVQEENANGKSKRGAKKAVLNGRKVYELLEEHRVNVFTQSIVKFIQSVEEKVLPIPLDVGCYAAATGESLTNTLRRLSNQHHHRDWTDAEAEAHGPYTQQGESSARKQRAGSEHEVPAVATSSTRSKSSGNAKNAPLSPVFAESAPASPAHAAPAAKRGRKGANAKNKKDASEDEEAATADEEVAVVSQKFKRKYEESDPLLFMGEASSPAKARARVSREAELPPASSSKQLSSGQKSASKATTSSNAAASAQGKKKLFQSGVHKKGEKVDFSDSEEVDSVYDEESDVASDEGRSVPKGAVAQLLSLKRSHPKVNGKFPAKLDSPAKASKNGKNAKKGTTSSAASNNNGKVDKVTLAAQSNAIIAAGQRQKWNFEQETILAEAVGRYGEGNWQAILHDPEYAIVFVGRTNVNLKDKWRNMQKAANK</sequence>
<evidence type="ECO:0000256" key="4">
    <source>
        <dbReference type="SAM" id="MobiDB-lite"/>
    </source>
</evidence>
<dbReference type="SMART" id="SM00717">
    <property type="entry name" value="SANT"/>
    <property type="match status" value="1"/>
</dbReference>
<dbReference type="InterPro" id="IPR009057">
    <property type="entry name" value="Homeodomain-like_sf"/>
</dbReference>
<evidence type="ECO:0000256" key="1">
    <source>
        <dbReference type="ARBA" id="ARBA00004123"/>
    </source>
</evidence>
<dbReference type="PANTHER" id="PTHR46267">
    <property type="entry name" value="SINGLE MYB HISTONE 4"/>
    <property type="match status" value="1"/>
</dbReference>
<name>A0A7S3HJ46_9STRA</name>
<keyword evidence="3" id="KW-0539">Nucleus</keyword>
<protein>
    <recommendedName>
        <fullName evidence="5">Myb-like domain-containing protein</fullName>
    </recommendedName>
</protein>
<reference evidence="6" key="1">
    <citation type="submission" date="2021-01" db="EMBL/GenBank/DDBJ databases">
        <authorList>
            <person name="Corre E."/>
            <person name="Pelletier E."/>
            <person name="Niang G."/>
            <person name="Scheremetjew M."/>
            <person name="Finn R."/>
            <person name="Kale V."/>
            <person name="Holt S."/>
            <person name="Cochrane G."/>
            <person name="Meng A."/>
            <person name="Brown T."/>
            <person name="Cohen L."/>
        </authorList>
    </citation>
    <scope>NUCLEOTIDE SEQUENCE</scope>
    <source>
        <strain evidence="6">CCAP 955/1</strain>
    </source>
</reference>
<evidence type="ECO:0000313" key="6">
    <source>
        <dbReference type="EMBL" id="CAE0297019.1"/>
    </source>
</evidence>
<feature type="compositionally biased region" description="Polar residues" evidence="4">
    <location>
        <begin position="295"/>
        <end position="307"/>
    </location>
</feature>
<accession>A0A7S3HJ46</accession>
<feature type="compositionally biased region" description="Low complexity" evidence="4">
    <location>
        <begin position="502"/>
        <end position="516"/>
    </location>
</feature>
<dbReference type="Pfam" id="PF00249">
    <property type="entry name" value="Myb_DNA-binding"/>
    <property type="match status" value="1"/>
</dbReference>
<evidence type="ECO:0000259" key="5">
    <source>
        <dbReference type="PROSITE" id="PS50090"/>
    </source>
</evidence>
<feature type="region of interest" description="Disordered" evidence="4">
    <location>
        <begin position="388"/>
        <end position="523"/>
    </location>
</feature>
<dbReference type="GO" id="GO:0005634">
    <property type="term" value="C:nucleus"/>
    <property type="evidence" value="ECO:0007669"/>
    <property type="project" value="UniProtKB-SubCell"/>
</dbReference>
<feature type="compositionally biased region" description="Low complexity" evidence="4">
    <location>
        <begin position="317"/>
        <end position="331"/>
    </location>
</feature>
<feature type="compositionally biased region" description="Acidic residues" evidence="4">
    <location>
        <begin position="448"/>
        <end position="465"/>
    </location>
</feature>
<feature type="domain" description="Myb-like" evidence="5">
    <location>
        <begin position="543"/>
        <end position="596"/>
    </location>
</feature>
<dbReference type="PROSITE" id="PS50090">
    <property type="entry name" value="MYB_LIKE"/>
    <property type="match status" value="1"/>
</dbReference>
<dbReference type="AlphaFoldDB" id="A0A7S3HJ46"/>
<feature type="compositionally biased region" description="Low complexity" evidence="4">
    <location>
        <begin position="398"/>
        <end position="428"/>
    </location>
</feature>